<feature type="transmembrane region" description="Helical" evidence="6">
    <location>
        <begin position="7"/>
        <end position="29"/>
    </location>
</feature>
<feature type="transmembrane region" description="Helical" evidence="6">
    <location>
        <begin position="102"/>
        <end position="122"/>
    </location>
</feature>
<comment type="subcellular location">
    <subcellularLocation>
        <location evidence="1">Cell membrane</location>
        <topology evidence="1">Multi-pass membrane protein</topology>
    </subcellularLocation>
</comment>
<dbReference type="InterPro" id="IPR005495">
    <property type="entry name" value="LptG/LptF_permease"/>
</dbReference>
<dbReference type="RefSeq" id="WP_284325789.1">
    <property type="nucleotide sequence ID" value="NZ_BSPP01000010.1"/>
</dbReference>
<feature type="transmembrane region" description="Helical" evidence="6">
    <location>
        <begin position="60"/>
        <end position="81"/>
    </location>
</feature>
<evidence type="ECO:0000256" key="3">
    <source>
        <dbReference type="ARBA" id="ARBA00022692"/>
    </source>
</evidence>
<evidence type="ECO:0000256" key="2">
    <source>
        <dbReference type="ARBA" id="ARBA00022475"/>
    </source>
</evidence>
<keyword evidence="8" id="KW-1185">Reference proteome</keyword>
<dbReference type="Pfam" id="PF03739">
    <property type="entry name" value="LptF_LptG"/>
    <property type="match status" value="1"/>
</dbReference>
<dbReference type="GO" id="GO:0055085">
    <property type="term" value="P:transmembrane transport"/>
    <property type="evidence" value="ECO:0007669"/>
    <property type="project" value="InterPro"/>
</dbReference>
<accession>A0AA37U654</accession>
<dbReference type="EMBL" id="BSPP01000010">
    <property type="protein sequence ID" value="GLS87610.1"/>
    <property type="molecule type" value="Genomic_DNA"/>
</dbReference>
<keyword evidence="4 6" id="KW-1133">Transmembrane helix</keyword>
<dbReference type="GO" id="GO:0015920">
    <property type="term" value="P:lipopolysaccharide transport"/>
    <property type="evidence" value="ECO:0007669"/>
    <property type="project" value="TreeGrafter"/>
</dbReference>
<dbReference type="PANTHER" id="PTHR33529">
    <property type="entry name" value="SLR0882 PROTEIN-RELATED"/>
    <property type="match status" value="1"/>
</dbReference>
<dbReference type="InterPro" id="IPR030922">
    <property type="entry name" value="LptF"/>
</dbReference>
<evidence type="ECO:0000256" key="4">
    <source>
        <dbReference type="ARBA" id="ARBA00022989"/>
    </source>
</evidence>
<keyword evidence="3 6" id="KW-0812">Transmembrane</keyword>
<feature type="transmembrane region" description="Helical" evidence="6">
    <location>
        <begin position="310"/>
        <end position="331"/>
    </location>
</feature>
<dbReference type="AlphaFoldDB" id="A0AA37U654"/>
<dbReference type="Proteomes" id="UP001157355">
    <property type="component" value="Unassembled WGS sequence"/>
</dbReference>
<name>A0AA37U654_9RHOB</name>
<evidence type="ECO:0000256" key="6">
    <source>
        <dbReference type="SAM" id="Phobius"/>
    </source>
</evidence>
<organism evidence="7 8">
    <name type="scientific">Cypionkella aquatica</name>
    <dbReference type="NCBI Taxonomy" id="1756042"/>
    <lineage>
        <taxon>Bacteria</taxon>
        <taxon>Pseudomonadati</taxon>
        <taxon>Pseudomonadota</taxon>
        <taxon>Alphaproteobacteria</taxon>
        <taxon>Rhodobacterales</taxon>
        <taxon>Paracoccaceae</taxon>
        <taxon>Cypionkella</taxon>
    </lineage>
</organism>
<comment type="caution">
    <text evidence="7">The sequence shown here is derived from an EMBL/GenBank/DDBJ whole genome shotgun (WGS) entry which is preliminary data.</text>
</comment>
<evidence type="ECO:0000256" key="1">
    <source>
        <dbReference type="ARBA" id="ARBA00004651"/>
    </source>
</evidence>
<dbReference type="PANTHER" id="PTHR33529:SF6">
    <property type="entry name" value="YJGP_YJGQ FAMILY PERMEASE"/>
    <property type="match status" value="1"/>
</dbReference>
<keyword evidence="2" id="KW-1003">Cell membrane</keyword>
<evidence type="ECO:0000313" key="8">
    <source>
        <dbReference type="Proteomes" id="UP001157355"/>
    </source>
</evidence>
<keyword evidence="5 6" id="KW-0472">Membrane</keyword>
<proteinExistence type="predicted"/>
<evidence type="ECO:0000256" key="5">
    <source>
        <dbReference type="ARBA" id="ARBA00023136"/>
    </source>
</evidence>
<gene>
    <name evidence="7" type="ORF">GCM10010873_25840</name>
</gene>
<dbReference type="NCBIfam" id="TIGR04407">
    <property type="entry name" value="LptF_YjgP"/>
    <property type="match status" value="1"/>
</dbReference>
<feature type="transmembrane region" description="Helical" evidence="6">
    <location>
        <begin position="337"/>
        <end position="358"/>
    </location>
</feature>
<reference evidence="7 8" key="1">
    <citation type="journal article" date="2014" name="Int. J. Syst. Evol. Microbiol.">
        <title>Complete genome sequence of Corynebacterium casei LMG S-19264T (=DSM 44701T), isolated from a smear-ripened cheese.</title>
        <authorList>
            <consortium name="US DOE Joint Genome Institute (JGI-PGF)"/>
            <person name="Walter F."/>
            <person name="Albersmeier A."/>
            <person name="Kalinowski J."/>
            <person name="Ruckert C."/>
        </authorList>
    </citation>
    <scope>NUCLEOTIDE SEQUENCE [LARGE SCALE GENOMIC DNA]</scope>
    <source>
        <strain evidence="7 8">NBRC 111766</strain>
    </source>
</reference>
<protein>
    <submittedName>
        <fullName evidence="7">LPS export ABC transporter permease LptF</fullName>
    </submittedName>
</protein>
<feature type="transmembrane region" description="Helical" evidence="6">
    <location>
        <begin position="279"/>
        <end position="298"/>
    </location>
</feature>
<sequence>MSRFDRYLLSQLLALFGFFSLVLVAVYWVNRAVGLFDQLIGDGQSAVVFLQFSLLTLPNVIRLVLPISAFVGAVYVANRLMSESELVVMQATGFSAFRLARPVWYFGLIATGMMLVLMHVLVPASRSALAERSEAISQNVSARFLKDGQFIHPSDGITLYIREIAPSGELLDLFLADDRDPAARALYTSRKALFARTDDGPKLLMVDGMVQLLGTKRQLSVTRFADFTYDMAGLIEAPGARNRNMAELSTLELLQPTPALETEVNETAASLLFEGHSRIGQPFMALASALIGFSSLLLGAFSRFGLWRQVGVAVALLLVVQGIATVATSVGESAPRGWMLAYAAPLIGVAIGMFELWLTQRPRRVGPAQAAPDAVLPEGAA</sequence>
<dbReference type="GO" id="GO:0043190">
    <property type="term" value="C:ATP-binding cassette (ABC) transporter complex"/>
    <property type="evidence" value="ECO:0007669"/>
    <property type="project" value="InterPro"/>
</dbReference>
<evidence type="ECO:0000313" key="7">
    <source>
        <dbReference type="EMBL" id="GLS87610.1"/>
    </source>
</evidence>